<proteinExistence type="predicted"/>
<dbReference type="AlphaFoldDB" id="A0AAV8XTY4"/>
<dbReference type="PANTHER" id="PTHR43917">
    <property type="match status" value="1"/>
</dbReference>
<sequence length="108" mass="12588">MVNSLDQLEELFLSDGPFINGFQKITIADVLAACEVEQTRMTGFEPTEGRPMLQAWLDRVKNECNPYYEEAHQVVRNNTEKNKERTPRKTLVTENKYGSLQIDTFLWF</sequence>
<protein>
    <recommendedName>
        <fullName evidence="1">Glutathione S-transferase C-terminal domain-containing protein</fullName>
    </recommendedName>
</protein>
<dbReference type="EMBL" id="JAPWTK010000346">
    <property type="protein sequence ID" value="KAJ8942023.1"/>
    <property type="molecule type" value="Genomic_DNA"/>
</dbReference>
<dbReference type="InterPro" id="IPR051369">
    <property type="entry name" value="GST_Theta"/>
</dbReference>
<dbReference type="InterPro" id="IPR036282">
    <property type="entry name" value="Glutathione-S-Trfase_C_sf"/>
</dbReference>
<dbReference type="GO" id="GO:0006749">
    <property type="term" value="P:glutathione metabolic process"/>
    <property type="evidence" value="ECO:0007669"/>
    <property type="project" value="TreeGrafter"/>
</dbReference>
<comment type="caution">
    <text evidence="2">The sequence shown here is derived from an EMBL/GenBank/DDBJ whole genome shotgun (WGS) entry which is preliminary data.</text>
</comment>
<dbReference type="SUPFAM" id="SSF47616">
    <property type="entry name" value="GST C-terminal domain-like"/>
    <property type="match status" value="1"/>
</dbReference>
<organism evidence="2 3">
    <name type="scientific">Aromia moschata</name>
    <dbReference type="NCBI Taxonomy" id="1265417"/>
    <lineage>
        <taxon>Eukaryota</taxon>
        <taxon>Metazoa</taxon>
        <taxon>Ecdysozoa</taxon>
        <taxon>Arthropoda</taxon>
        <taxon>Hexapoda</taxon>
        <taxon>Insecta</taxon>
        <taxon>Pterygota</taxon>
        <taxon>Neoptera</taxon>
        <taxon>Endopterygota</taxon>
        <taxon>Coleoptera</taxon>
        <taxon>Polyphaga</taxon>
        <taxon>Cucujiformia</taxon>
        <taxon>Chrysomeloidea</taxon>
        <taxon>Cerambycidae</taxon>
        <taxon>Cerambycinae</taxon>
        <taxon>Callichromatini</taxon>
        <taxon>Aromia</taxon>
    </lineage>
</organism>
<name>A0AAV8XTY4_9CUCU</name>
<feature type="domain" description="Glutathione S-transferase C-terminal" evidence="1">
    <location>
        <begin position="15"/>
        <end position="61"/>
    </location>
</feature>
<dbReference type="Proteomes" id="UP001162162">
    <property type="component" value="Unassembled WGS sequence"/>
</dbReference>
<dbReference type="GO" id="GO:0005737">
    <property type="term" value="C:cytoplasm"/>
    <property type="evidence" value="ECO:0007669"/>
    <property type="project" value="TreeGrafter"/>
</dbReference>
<keyword evidence="3" id="KW-1185">Reference proteome</keyword>
<dbReference type="InterPro" id="IPR004046">
    <property type="entry name" value="GST_C"/>
</dbReference>
<evidence type="ECO:0000259" key="1">
    <source>
        <dbReference type="Pfam" id="PF00043"/>
    </source>
</evidence>
<dbReference type="Gene3D" id="1.20.1050.10">
    <property type="match status" value="1"/>
</dbReference>
<evidence type="ECO:0000313" key="3">
    <source>
        <dbReference type="Proteomes" id="UP001162162"/>
    </source>
</evidence>
<reference evidence="2" key="1">
    <citation type="journal article" date="2023" name="Insect Mol. Biol.">
        <title>Genome sequencing provides insights into the evolution of gene families encoding plant cell wall-degrading enzymes in longhorned beetles.</title>
        <authorList>
            <person name="Shin N.R."/>
            <person name="Okamura Y."/>
            <person name="Kirsch R."/>
            <person name="Pauchet Y."/>
        </authorList>
    </citation>
    <scope>NUCLEOTIDE SEQUENCE</scope>
    <source>
        <strain evidence="2">AMC_N1</strain>
    </source>
</reference>
<dbReference type="PANTHER" id="PTHR43917:SF8">
    <property type="entry name" value="GH16740P-RELATED"/>
    <property type="match status" value="1"/>
</dbReference>
<dbReference type="GO" id="GO:0004364">
    <property type="term" value="F:glutathione transferase activity"/>
    <property type="evidence" value="ECO:0007669"/>
    <property type="project" value="TreeGrafter"/>
</dbReference>
<dbReference type="Pfam" id="PF00043">
    <property type="entry name" value="GST_C"/>
    <property type="match status" value="1"/>
</dbReference>
<gene>
    <name evidence="2" type="ORF">NQ318_002777</name>
</gene>
<accession>A0AAV8XTY4</accession>
<evidence type="ECO:0000313" key="2">
    <source>
        <dbReference type="EMBL" id="KAJ8942023.1"/>
    </source>
</evidence>